<proteinExistence type="predicted"/>
<feature type="region of interest" description="Disordered" evidence="1">
    <location>
        <begin position="1"/>
        <end position="33"/>
    </location>
</feature>
<evidence type="ECO:0000313" key="2">
    <source>
        <dbReference type="EMBL" id="MCH90343.1"/>
    </source>
</evidence>
<organism evidence="2 3">
    <name type="scientific">Trifolium medium</name>
    <dbReference type="NCBI Taxonomy" id="97028"/>
    <lineage>
        <taxon>Eukaryota</taxon>
        <taxon>Viridiplantae</taxon>
        <taxon>Streptophyta</taxon>
        <taxon>Embryophyta</taxon>
        <taxon>Tracheophyta</taxon>
        <taxon>Spermatophyta</taxon>
        <taxon>Magnoliopsida</taxon>
        <taxon>eudicotyledons</taxon>
        <taxon>Gunneridae</taxon>
        <taxon>Pentapetalae</taxon>
        <taxon>rosids</taxon>
        <taxon>fabids</taxon>
        <taxon>Fabales</taxon>
        <taxon>Fabaceae</taxon>
        <taxon>Papilionoideae</taxon>
        <taxon>50 kb inversion clade</taxon>
        <taxon>NPAAA clade</taxon>
        <taxon>Hologalegina</taxon>
        <taxon>IRL clade</taxon>
        <taxon>Trifolieae</taxon>
        <taxon>Trifolium</taxon>
    </lineage>
</organism>
<gene>
    <name evidence="2" type="ORF">A2U01_0011257</name>
</gene>
<keyword evidence="3" id="KW-1185">Reference proteome</keyword>
<reference evidence="2 3" key="1">
    <citation type="journal article" date="2018" name="Front. Plant Sci.">
        <title>Red Clover (Trifolium pratense) and Zigzag Clover (T. medium) - A Picture of Genomic Similarities and Differences.</title>
        <authorList>
            <person name="Dluhosova J."/>
            <person name="Istvanek J."/>
            <person name="Nedelnik J."/>
            <person name="Repkova J."/>
        </authorList>
    </citation>
    <scope>NUCLEOTIDE SEQUENCE [LARGE SCALE GENOMIC DNA]</scope>
    <source>
        <strain evidence="3">cv. 10/8</strain>
        <tissue evidence="2">Leaf</tissue>
    </source>
</reference>
<evidence type="ECO:0000313" key="3">
    <source>
        <dbReference type="Proteomes" id="UP000265520"/>
    </source>
</evidence>
<name>A0A392MSP6_9FABA</name>
<accession>A0A392MSP6</accession>
<protein>
    <submittedName>
        <fullName evidence="2">Uncharacterized protein</fullName>
    </submittedName>
</protein>
<dbReference type="AlphaFoldDB" id="A0A392MSP6"/>
<feature type="compositionally biased region" description="Basic and acidic residues" evidence="1">
    <location>
        <begin position="1"/>
        <end position="12"/>
    </location>
</feature>
<comment type="caution">
    <text evidence="2">The sequence shown here is derived from an EMBL/GenBank/DDBJ whole genome shotgun (WGS) entry which is preliminary data.</text>
</comment>
<dbReference type="EMBL" id="LXQA010018106">
    <property type="protein sequence ID" value="MCH90343.1"/>
    <property type="molecule type" value="Genomic_DNA"/>
</dbReference>
<dbReference type="Proteomes" id="UP000265520">
    <property type="component" value="Unassembled WGS sequence"/>
</dbReference>
<feature type="compositionally biased region" description="Polar residues" evidence="1">
    <location>
        <begin position="13"/>
        <end position="25"/>
    </location>
</feature>
<sequence>MTSQRRDGKKDQQQVANGKDYTNLNKVCPKDPYSPSNIDVPKTVFMTYGPNYCYHHQDGKLDIHKGSAA</sequence>
<evidence type="ECO:0000256" key="1">
    <source>
        <dbReference type="SAM" id="MobiDB-lite"/>
    </source>
</evidence>